<dbReference type="PANTHER" id="PTHR11599">
    <property type="entry name" value="PROTEASOME SUBUNIT ALPHA/BETA"/>
    <property type="match status" value="1"/>
</dbReference>
<proteinExistence type="predicted"/>
<dbReference type="InterPro" id="IPR029055">
    <property type="entry name" value="Ntn_hydrolases_N"/>
</dbReference>
<evidence type="ECO:0000313" key="3">
    <source>
        <dbReference type="EMBL" id="SVC06681.1"/>
    </source>
</evidence>
<gene>
    <name evidence="3" type="ORF">METZ01_LOCUS259535</name>
</gene>
<evidence type="ECO:0000259" key="2">
    <source>
        <dbReference type="PROSITE" id="PS00388"/>
    </source>
</evidence>
<dbReference type="CDD" id="cd01911">
    <property type="entry name" value="proteasome_alpha"/>
    <property type="match status" value="1"/>
</dbReference>
<dbReference type="Pfam" id="PF10584">
    <property type="entry name" value="Proteasome_A_N"/>
    <property type="match status" value="1"/>
</dbReference>
<dbReference type="InterPro" id="IPR000426">
    <property type="entry name" value="Proteasome_asu_N"/>
</dbReference>
<dbReference type="PROSITE" id="PS00388">
    <property type="entry name" value="PROTEASOME_ALPHA_1"/>
    <property type="match status" value="1"/>
</dbReference>
<dbReference type="PROSITE" id="PS51475">
    <property type="entry name" value="PROTEASOME_ALPHA_2"/>
    <property type="match status" value="1"/>
</dbReference>
<accession>A0A382J780</accession>
<dbReference type="SUPFAM" id="SSF56235">
    <property type="entry name" value="N-terminal nucleophile aminohydrolases (Ntn hydrolases)"/>
    <property type="match status" value="1"/>
</dbReference>
<dbReference type="AlphaFoldDB" id="A0A382J780"/>
<keyword evidence="1" id="KW-0647">Proteasome</keyword>
<sequence length="231" mass="25384">MQFVPNQVMGYDRAITVFSPDGRILQVEYAKKAIDAGSLILGVNTKNGVILAADTHRIDPLLVADSVSKIEEVNSNIIMTSAGYIGDARVLLKRARLKAQEHKLTYGEEINPEELVKFISDICQSFTQYGGIRPFGVSLLVGGMTDSGPQLFSTEPAGIYFKYNAKAIGNNSAEANKLLEKNWKKDMSIQDGLKLVNTVYAKLLGKEYKKSRVQILISNTTGIKIAPNKKD</sequence>
<name>A0A382J780_9ZZZZ</name>
<dbReference type="Pfam" id="PF00227">
    <property type="entry name" value="Proteasome"/>
    <property type="match status" value="1"/>
</dbReference>
<dbReference type="Gene3D" id="3.60.20.10">
    <property type="entry name" value="Glutamine Phosphoribosylpyrophosphate, subunit 1, domain 1"/>
    <property type="match status" value="1"/>
</dbReference>
<dbReference type="NCBIfam" id="NF003075">
    <property type="entry name" value="PRK03996.1"/>
    <property type="match status" value="1"/>
</dbReference>
<dbReference type="InterPro" id="IPR050115">
    <property type="entry name" value="Proteasome_alpha"/>
</dbReference>
<evidence type="ECO:0000256" key="1">
    <source>
        <dbReference type="ARBA" id="ARBA00022942"/>
    </source>
</evidence>
<feature type="domain" description="Proteasome alpha-type subunits" evidence="2">
    <location>
        <begin position="11"/>
        <end position="33"/>
    </location>
</feature>
<dbReference type="GO" id="GO:0006511">
    <property type="term" value="P:ubiquitin-dependent protein catabolic process"/>
    <property type="evidence" value="ECO:0007669"/>
    <property type="project" value="InterPro"/>
</dbReference>
<dbReference type="EMBL" id="UINC01071629">
    <property type="protein sequence ID" value="SVC06681.1"/>
    <property type="molecule type" value="Genomic_DNA"/>
</dbReference>
<dbReference type="SMART" id="SM00948">
    <property type="entry name" value="Proteasome_A_N"/>
    <property type="match status" value="1"/>
</dbReference>
<dbReference type="GO" id="GO:0019773">
    <property type="term" value="C:proteasome core complex, alpha-subunit complex"/>
    <property type="evidence" value="ECO:0007669"/>
    <property type="project" value="InterPro"/>
</dbReference>
<organism evidence="3">
    <name type="scientific">marine metagenome</name>
    <dbReference type="NCBI Taxonomy" id="408172"/>
    <lineage>
        <taxon>unclassified sequences</taxon>
        <taxon>metagenomes</taxon>
        <taxon>ecological metagenomes</taxon>
    </lineage>
</organism>
<dbReference type="InterPro" id="IPR023332">
    <property type="entry name" value="Proteasome_alpha-type"/>
</dbReference>
<dbReference type="InterPro" id="IPR001353">
    <property type="entry name" value="Proteasome_sua/b"/>
</dbReference>
<protein>
    <recommendedName>
        <fullName evidence="2">Proteasome alpha-type subunits domain-containing protein</fullName>
    </recommendedName>
</protein>
<reference evidence="3" key="1">
    <citation type="submission" date="2018-05" db="EMBL/GenBank/DDBJ databases">
        <authorList>
            <person name="Lanie J.A."/>
            <person name="Ng W.-L."/>
            <person name="Kazmierczak K.M."/>
            <person name="Andrzejewski T.M."/>
            <person name="Davidsen T.M."/>
            <person name="Wayne K.J."/>
            <person name="Tettelin H."/>
            <person name="Glass J.I."/>
            <person name="Rusch D."/>
            <person name="Podicherti R."/>
            <person name="Tsui H.-C.T."/>
            <person name="Winkler M.E."/>
        </authorList>
    </citation>
    <scope>NUCLEOTIDE SEQUENCE</scope>
</reference>